<dbReference type="InterPro" id="IPR013783">
    <property type="entry name" value="Ig-like_fold"/>
</dbReference>
<dbReference type="EMBL" id="JAAWVN010018152">
    <property type="protein sequence ID" value="MBN3292766.1"/>
    <property type="molecule type" value="Genomic_DNA"/>
</dbReference>
<keyword evidence="6" id="KW-1185">Reference proteome</keyword>
<feature type="chain" id="PRO_5046936407" evidence="3">
    <location>
        <begin position="24"/>
        <end position="129"/>
    </location>
</feature>
<dbReference type="InterPro" id="IPR050413">
    <property type="entry name" value="TCR_beta_variable"/>
</dbReference>
<comment type="caution">
    <text evidence="5">The sequence shown here is derived from an EMBL/GenBank/DDBJ whole genome shotgun (WGS) entry which is preliminary data.</text>
</comment>
<feature type="signal peptide" evidence="3">
    <location>
        <begin position="1"/>
        <end position="23"/>
    </location>
</feature>
<dbReference type="PANTHER" id="PTHR23268">
    <property type="entry name" value="T-CELL RECEPTOR BETA CHAIN"/>
    <property type="match status" value="1"/>
</dbReference>
<evidence type="ECO:0000313" key="6">
    <source>
        <dbReference type="Proteomes" id="UP001166052"/>
    </source>
</evidence>
<dbReference type="InterPro" id="IPR003599">
    <property type="entry name" value="Ig_sub"/>
</dbReference>
<dbReference type="InterPro" id="IPR013106">
    <property type="entry name" value="Ig_V-set"/>
</dbReference>
<feature type="non-terminal residue" evidence="5">
    <location>
        <position position="129"/>
    </location>
</feature>
<dbReference type="SMART" id="SM00409">
    <property type="entry name" value="IG"/>
    <property type="match status" value="1"/>
</dbReference>
<dbReference type="Proteomes" id="UP001166052">
    <property type="component" value="Unassembled WGS sequence"/>
</dbReference>
<proteinExistence type="predicted"/>
<dbReference type="CDD" id="cd00099">
    <property type="entry name" value="IgV"/>
    <property type="match status" value="1"/>
</dbReference>
<evidence type="ECO:0000256" key="3">
    <source>
        <dbReference type="SAM" id="SignalP"/>
    </source>
</evidence>
<sequence length="129" mass="14943">MANFQLLYCLVLCFQLHQNPTSSVTVFQTPLFTTAKLNESVELQCQQSDGSYQYLYWYQQKAQRTMELIGYLQYSQAYPEAKFQERFNVNGDAKVKGYLTITKMKNEDSAIYFCAASKHSNMIDAFPVQ</sequence>
<dbReference type="InterPro" id="IPR036179">
    <property type="entry name" value="Ig-like_dom_sf"/>
</dbReference>
<dbReference type="PROSITE" id="PS50835">
    <property type="entry name" value="IG_LIKE"/>
    <property type="match status" value="1"/>
</dbReference>
<gene>
    <name evidence="5" type="primary">Hvm00</name>
    <name evidence="5" type="ORF">GTO92_0007255</name>
</gene>
<name>A0ABS2Z2M4_POLSE</name>
<organism evidence="5 6">
    <name type="scientific">Polypterus senegalus</name>
    <name type="common">Senegal bichir</name>
    <dbReference type="NCBI Taxonomy" id="55291"/>
    <lineage>
        <taxon>Eukaryota</taxon>
        <taxon>Metazoa</taxon>
        <taxon>Chordata</taxon>
        <taxon>Craniata</taxon>
        <taxon>Vertebrata</taxon>
        <taxon>Euteleostomi</taxon>
        <taxon>Actinopterygii</taxon>
        <taxon>Polypteriformes</taxon>
        <taxon>Polypteridae</taxon>
        <taxon>Polypterus</taxon>
    </lineage>
</organism>
<evidence type="ECO:0000259" key="4">
    <source>
        <dbReference type="PROSITE" id="PS50835"/>
    </source>
</evidence>
<evidence type="ECO:0000256" key="1">
    <source>
        <dbReference type="ARBA" id="ARBA00022729"/>
    </source>
</evidence>
<dbReference type="SMART" id="SM00406">
    <property type="entry name" value="IGv"/>
    <property type="match status" value="1"/>
</dbReference>
<keyword evidence="1 3" id="KW-0732">Signal</keyword>
<keyword evidence="2" id="KW-0391">Immunity</keyword>
<feature type="non-terminal residue" evidence="5">
    <location>
        <position position="1"/>
    </location>
</feature>
<protein>
    <submittedName>
        <fullName evidence="5">HVM00 protein</fullName>
    </submittedName>
</protein>
<evidence type="ECO:0000256" key="2">
    <source>
        <dbReference type="ARBA" id="ARBA00022859"/>
    </source>
</evidence>
<accession>A0ABS2Z2M4</accession>
<dbReference type="PANTHER" id="PTHR23268:SF124">
    <property type="entry name" value="IG-LIKE DOMAIN-CONTAINING PROTEIN"/>
    <property type="match status" value="1"/>
</dbReference>
<dbReference type="Pfam" id="PF07686">
    <property type="entry name" value="V-set"/>
    <property type="match status" value="1"/>
</dbReference>
<reference evidence="5" key="1">
    <citation type="journal article" date="2021" name="Cell">
        <title>Tracing the genetic footprints of vertebrate landing in non-teleost ray-finned fishes.</title>
        <authorList>
            <person name="Bi X."/>
            <person name="Wang K."/>
            <person name="Yang L."/>
            <person name="Pan H."/>
            <person name="Jiang H."/>
            <person name="Wei Q."/>
            <person name="Fang M."/>
            <person name="Yu H."/>
            <person name="Zhu C."/>
            <person name="Cai Y."/>
            <person name="He Y."/>
            <person name="Gan X."/>
            <person name="Zeng H."/>
            <person name="Yu D."/>
            <person name="Zhu Y."/>
            <person name="Jiang H."/>
            <person name="Qiu Q."/>
            <person name="Yang H."/>
            <person name="Zhang Y.E."/>
            <person name="Wang W."/>
            <person name="Zhu M."/>
            <person name="He S."/>
            <person name="Zhang G."/>
        </authorList>
    </citation>
    <scope>NUCLEOTIDE SEQUENCE</scope>
    <source>
        <strain evidence="5">Bchr_001</strain>
    </source>
</reference>
<dbReference type="InterPro" id="IPR007110">
    <property type="entry name" value="Ig-like_dom"/>
</dbReference>
<feature type="domain" description="Ig-like" evidence="4">
    <location>
        <begin position="20"/>
        <end position="124"/>
    </location>
</feature>
<dbReference type="SUPFAM" id="SSF48726">
    <property type="entry name" value="Immunoglobulin"/>
    <property type="match status" value="1"/>
</dbReference>
<dbReference type="Gene3D" id="2.60.40.10">
    <property type="entry name" value="Immunoglobulins"/>
    <property type="match status" value="1"/>
</dbReference>
<evidence type="ECO:0000313" key="5">
    <source>
        <dbReference type="EMBL" id="MBN3292766.1"/>
    </source>
</evidence>